<keyword evidence="1" id="KW-0472">Membrane</keyword>
<feature type="transmembrane region" description="Helical" evidence="1">
    <location>
        <begin position="6"/>
        <end position="25"/>
    </location>
</feature>
<protein>
    <recommendedName>
        <fullName evidence="4">DUF1453 family protein</fullName>
    </recommendedName>
</protein>
<reference evidence="2 3" key="1">
    <citation type="journal article" date="2019" name="Microorganisms">
        <title>Systematic Affiliation and Genome Analysis of Subtercola vilae DB165(T) with Particular Emphasis on Cold Adaptation of an Isolate from a High-Altitude Cold Volcano Lake.</title>
        <authorList>
            <person name="Villalobos A.S."/>
            <person name="Wiese J."/>
            <person name="Imhoff J.F."/>
            <person name="Dorador C."/>
            <person name="Keller A."/>
            <person name="Hentschel U."/>
        </authorList>
    </citation>
    <scope>NUCLEOTIDE SEQUENCE [LARGE SCALE GENOMIC DNA]</scope>
    <source>
        <strain evidence="2 3">DB165</strain>
    </source>
</reference>
<comment type="caution">
    <text evidence="2">The sequence shown here is derived from an EMBL/GenBank/DDBJ whole genome shotgun (WGS) entry which is preliminary data.</text>
</comment>
<evidence type="ECO:0008006" key="4">
    <source>
        <dbReference type="Google" id="ProtNLM"/>
    </source>
</evidence>
<evidence type="ECO:0000313" key="3">
    <source>
        <dbReference type="Proteomes" id="UP000306192"/>
    </source>
</evidence>
<sequence length="177" mass="18530">MTFQLLANAAIIIAAVAFLGFRQLAWRPVVTSRLWRLPVVLGIIGVVTLANASSPLALSTLDISLLIIEVVVSLGVGAAMGVIARFRPISAADQARYHANGKPGDPVPNLESRTGWVGFALWAVFIVVRIGLDVWATQAGSQLATSTAVILVMIAANRAARGAVVAARVIRLEAVAA</sequence>
<accession>A0A4V4RF58</accession>
<keyword evidence="1" id="KW-1133">Transmembrane helix</keyword>
<name>A0A4V4RF58_9MICO</name>
<evidence type="ECO:0000256" key="1">
    <source>
        <dbReference type="SAM" id="Phobius"/>
    </source>
</evidence>
<dbReference type="RefSeq" id="WP_136642158.1">
    <property type="nucleotide sequence ID" value="NZ_QYRT01000016.1"/>
</dbReference>
<dbReference type="Proteomes" id="UP000306192">
    <property type="component" value="Unassembled WGS sequence"/>
</dbReference>
<proteinExistence type="predicted"/>
<evidence type="ECO:0000313" key="2">
    <source>
        <dbReference type="EMBL" id="TIH36324.1"/>
    </source>
</evidence>
<gene>
    <name evidence="2" type="ORF">D4765_10010</name>
</gene>
<keyword evidence="1" id="KW-0812">Transmembrane</keyword>
<feature type="transmembrane region" description="Helical" evidence="1">
    <location>
        <begin position="37"/>
        <end position="57"/>
    </location>
</feature>
<dbReference type="OrthoDB" id="4878571at2"/>
<dbReference type="EMBL" id="QYRT01000016">
    <property type="protein sequence ID" value="TIH36324.1"/>
    <property type="molecule type" value="Genomic_DNA"/>
</dbReference>
<feature type="transmembrane region" description="Helical" evidence="1">
    <location>
        <begin position="116"/>
        <end position="136"/>
    </location>
</feature>
<feature type="transmembrane region" description="Helical" evidence="1">
    <location>
        <begin position="63"/>
        <end position="86"/>
    </location>
</feature>
<dbReference type="AlphaFoldDB" id="A0A4V4RF58"/>
<keyword evidence="3" id="KW-1185">Reference proteome</keyword>
<organism evidence="2 3">
    <name type="scientific">Subtercola vilae</name>
    <dbReference type="NCBI Taxonomy" id="2056433"/>
    <lineage>
        <taxon>Bacteria</taxon>
        <taxon>Bacillati</taxon>
        <taxon>Actinomycetota</taxon>
        <taxon>Actinomycetes</taxon>
        <taxon>Micrococcales</taxon>
        <taxon>Microbacteriaceae</taxon>
        <taxon>Subtercola</taxon>
    </lineage>
</organism>